<gene>
    <name evidence="1" type="ORF">EFBL_0733</name>
</gene>
<name>A0A292YKU8_9BACL</name>
<proteinExistence type="predicted"/>
<evidence type="ECO:0008006" key="3">
    <source>
        <dbReference type="Google" id="ProtNLM"/>
    </source>
</evidence>
<organism evidence="1 2">
    <name type="scientific">Effusibacillus lacus</name>
    <dbReference type="NCBI Taxonomy" id="1348429"/>
    <lineage>
        <taxon>Bacteria</taxon>
        <taxon>Bacillati</taxon>
        <taxon>Bacillota</taxon>
        <taxon>Bacilli</taxon>
        <taxon>Bacillales</taxon>
        <taxon>Alicyclobacillaceae</taxon>
        <taxon>Effusibacillus</taxon>
    </lineage>
</organism>
<evidence type="ECO:0000313" key="1">
    <source>
        <dbReference type="EMBL" id="GAX89115.1"/>
    </source>
</evidence>
<reference evidence="2" key="1">
    <citation type="submission" date="2017-07" db="EMBL/GenBank/DDBJ databases">
        <title>Draft genome sequence of Effusibacillus lacus strain skLN1.</title>
        <authorList>
            <person name="Watanabe M."/>
            <person name="Kojima H."/>
            <person name="Fukui M."/>
        </authorList>
    </citation>
    <scope>NUCLEOTIDE SEQUENCE [LARGE SCALE GENOMIC DNA]</scope>
    <source>
        <strain evidence="2">skLN1</strain>
    </source>
</reference>
<accession>A0A292YKU8</accession>
<dbReference type="OrthoDB" id="8683379at2"/>
<dbReference type="Proteomes" id="UP000217785">
    <property type="component" value="Unassembled WGS sequence"/>
</dbReference>
<comment type="caution">
    <text evidence="1">The sequence shown here is derived from an EMBL/GenBank/DDBJ whole genome shotgun (WGS) entry which is preliminary data.</text>
</comment>
<dbReference type="AlphaFoldDB" id="A0A292YKU8"/>
<protein>
    <recommendedName>
        <fullName evidence="3">Nucleotidyl transferase AbiEii/AbiGii toxin family protein</fullName>
    </recommendedName>
</protein>
<dbReference type="Gene3D" id="3.10.450.620">
    <property type="entry name" value="JHP933, nucleotidyltransferase-like core domain"/>
    <property type="match status" value="1"/>
</dbReference>
<dbReference type="InterPro" id="IPR014942">
    <property type="entry name" value="AbiEii"/>
</dbReference>
<dbReference type="Pfam" id="PF08843">
    <property type="entry name" value="AbiEii"/>
    <property type="match status" value="1"/>
</dbReference>
<dbReference type="RefSeq" id="WP_096180803.1">
    <property type="nucleotide sequence ID" value="NZ_BDUF01000014.1"/>
</dbReference>
<evidence type="ECO:0000313" key="2">
    <source>
        <dbReference type="Proteomes" id="UP000217785"/>
    </source>
</evidence>
<dbReference type="EMBL" id="BDUF01000014">
    <property type="protein sequence ID" value="GAX89115.1"/>
    <property type="molecule type" value="Genomic_DNA"/>
</dbReference>
<keyword evidence="2" id="KW-1185">Reference proteome</keyword>
<sequence length="292" mass="34035">MNAEKLKMIRKLVIIAMFGDDDLMDMFVLKGGSAIEFAYKIDARASVDVDLSMEEDIPEEKLQEVSNKIERSLIRVFQEEGYVVFDFKFIPKPEKRREGLRDFWGGYAIEFKILPEVHRDILNSDLHKARKMAEVVGPKQGKKLEIDISKYEYCDDTRTVEIDGYTVYVYTPEMLVIEKLRAICQQMPEYPINGRNKHPRPRDFYDIYVLMNNVVGISVPEYDLVKQVFALKEVPIDLLKTIPLYREYHAGDLDSLRDTVPRNKEIEFNLYFDFVVNLVERITGDKLVSQVG</sequence>